<protein>
    <submittedName>
        <fullName evidence="1">Uncharacterized protein</fullName>
    </submittedName>
</protein>
<organism evidence="1 2">
    <name type="scientific">Pseudomonas kuykendallii</name>
    <dbReference type="NCBI Taxonomy" id="1007099"/>
    <lineage>
        <taxon>Bacteria</taxon>
        <taxon>Pseudomonadati</taxon>
        <taxon>Pseudomonadota</taxon>
        <taxon>Gammaproteobacteria</taxon>
        <taxon>Pseudomonadales</taxon>
        <taxon>Pseudomonadaceae</taxon>
        <taxon>Pseudomonas</taxon>
    </lineage>
</organism>
<proteinExistence type="predicted"/>
<gene>
    <name evidence="1" type="ORF">SAMN05216287_1329</name>
</gene>
<dbReference type="Proteomes" id="UP000243778">
    <property type="component" value="Unassembled WGS sequence"/>
</dbReference>
<evidence type="ECO:0000313" key="2">
    <source>
        <dbReference type="Proteomes" id="UP000243778"/>
    </source>
</evidence>
<sequence length="91" mass="9668">MLEGAVAEAAPNAEAGMSLEIHYLFHGEPRTKTLDAPGDACSPGQAARHLIEVHFADAENSLAMPGADDSEAQLLEHAEVLGISAIRLHRR</sequence>
<name>A0A1H2VT64_9PSED</name>
<dbReference type="OrthoDB" id="7019745at2"/>
<keyword evidence="2" id="KW-1185">Reference proteome</keyword>
<reference evidence="2" key="1">
    <citation type="submission" date="2016-10" db="EMBL/GenBank/DDBJ databases">
        <authorList>
            <person name="Varghese N."/>
            <person name="Submissions S."/>
        </authorList>
    </citation>
    <scope>NUCLEOTIDE SEQUENCE [LARGE SCALE GENOMIC DNA]</scope>
    <source>
        <strain evidence="2">NRRL B-59562</strain>
    </source>
</reference>
<evidence type="ECO:0000313" key="1">
    <source>
        <dbReference type="EMBL" id="SDW71134.1"/>
    </source>
</evidence>
<dbReference type="EMBL" id="FNNU01000002">
    <property type="protein sequence ID" value="SDW71134.1"/>
    <property type="molecule type" value="Genomic_DNA"/>
</dbReference>
<dbReference type="AlphaFoldDB" id="A0A1H2VT64"/>
<dbReference type="STRING" id="1007099.SAMN05216287_1329"/>
<accession>A0A1H2VT64</accession>